<feature type="compositionally biased region" description="Pro residues" evidence="1">
    <location>
        <begin position="220"/>
        <end position="231"/>
    </location>
</feature>
<dbReference type="Proteomes" id="UP001159428">
    <property type="component" value="Unassembled WGS sequence"/>
</dbReference>
<feature type="transmembrane region" description="Helical" evidence="2">
    <location>
        <begin position="13"/>
        <end position="36"/>
    </location>
</feature>
<organism evidence="3 4">
    <name type="scientific">Pocillopora meandrina</name>
    <dbReference type="NCBI Taxonomy" id="46732"/>
    <lineage>
        <taxon>Eukaryota</taxon>
        <taxon>Metazoa</taxon>
        <taxon>Cnidaria</taxon>
        <taxon>Anthozoa</taxon>
        <taxon>Hexacorallia</taxon>
        <taxon>Scleractinia</taxon>
        <taxon>Astrocoeniina</taxon>
        <taxon>Pocilloporidae</taxon>
        <taxon>Pocillopora</taxon>
    </lineage>
</organism>
<keyword evidence="2" id="KW-0812">Transmembrane</keyword>
<accession>A0AAU9WBF4</accession>
<evidence type="ECO:0000256" key="2">
    <source>
        <dbReference type="SAM" id="Phobius"/>
    </source>
</evidence>
<dbReference type="AlphaFoldDB" id="A0AAU9WBF4"/>
<gene>
    <name evidence="3" type="ORF">PMEA_00003933</name>
</gene>
<sequence length="231" mass="24928">MNGDLVEEGKAKAAGIISVLVGISAFIQLICGFIYLSKGGPEGSGLWSGIGLAVICGLGILVWLRKNKTAMVFFLVMNILWFIVCLVQIIIAFIAWVIWHFIRKVVETNCNQSGDVCHCKTDKEEPWPVHNCNDIRVIESCFLAILIMSAFSAILTLSGSIIGCMGTCCARPAQANVVVMQQPTGYPMVIQQTTAQGYPAQQPYPGQQQVMMQPPAGAGGPPPDYGLPPKQ</sequence>
<keyword evidence="4" id="KW-1185">Reference proteome</keyword>
<feature type="transmembrane region" description="Helical" evidence="2">
    <location>
        <begin position="141"/>
        <end position="162"/>
    </location>
</feature>
<dbReference type="InterPro" id="IPR030417">
    <property type="entry name" value="MS4A"/>
</dbReference>
<dbReference type="EMBL" id="CALNXJ010000012">
    <property type="protein sequence ID" value="CAH3111069.1"/>
    <property type="molecule type" value="Genomic_DNA"/>
</dbReference>
<reference evidence="3 4" key="1">
    <citation type="submission" date="2022-05" db="EMBL/GenBank/DDBJ databases">
        <authorList>
            <consortium name="Genoscope - CEA"/>
            <person name="William W."/>
        </authorList>
    </citation>
    <scope>NUCLEOTIDE SEQUENCE [LARGE SCALE GENOMIC DNA]</scope>
</reference>
<evidence type="ECO:0000313" key="4">
    <source>
        <dbReference type="Proteomes" id="UP001159428"/>
    </source>
</evidence>
<keyword evidence="2" id="KW-0472">Membrane</keyword>
<comment type="caution">
    <text evidence="3">The sequence shown here is derived from an EMBL/GenBank/DDBJ whole genome shotgun (WGS) entry which is preliminary data.</text>
</comment>
<feature type="transmembrane region" description="Helical" evidence="2">
    <location>
        <begin position="70"/>
        <end position="99"/>
    </location>
</feature>
<evidence type="ECO:0000313" key="3">
    <source>
        <dbReference type="EMBL" id="CAH3111069.1"/>
    </source>
</evidence>
<feature type="region of interest" description="Disordered" evidence="1">
    <location>
        <begin position="201"/>
        <end position="231"/>
    </location>
</feature>
<protein>
    <submittedName>
        <fullName evidence="3">Uncharacterized protein</fullName>
    </submittedName>
</protein>
<keyword evidence="2" id="KW-1133">Transmembrane helix</keyword>
<name>A0AAU9WBF4_9CNID</name>
<proteinExistence type="predicted"/>
<evidence type="ECO:0000256" key="1">
    <source>
        <dbReference type="SAM" id="MobiDB-lite"/>
    </source>
</evidence>
<dbReference type="PANTHER" id="PTHR23320">
    <property type="entry name" value="MEMBRANE-SPANNING 4-DOMAINS SUBFAMILY A MS4A -RELATED"/>
    <property type="match status" value="1"/>
</dbReference>
<dbReference type="PANTHER" id="PTHR23320:SF130">
    <property type="entry name" value="TRANSMEMBRANE PROTEIN 212"/>
    <property type="match status" value="1"/>
</dbReference>
<feature type="compositionally biased region" description="Low complexity" evidence="1">
    <location>
        <begin position="201"/>
        <end position="216"/>
    </location>
</feature>
<feature type="transmembrane region" description="Helical" evidence="2">
    <location>
        <begin position="45"/>
        <end position="64"/>
    </location>
</feature>